<sequence>MTRQLLFPDPLQFAVIRIDARAMVEPLKDPIALEAAAMLECRKYLVFLEAPDDLPLPRSKHCRYSMLPVATCLRPADVKKGLTADMVMPIHPNTEHLRGRTPIRTDPLFPYKNCFFWIESELSVRVKVSPGGYDDKGAIAMGAREHLETSRCWMEDFDRLDSFLDGMDAKYAGEPPAMITDVLPYSSTISALPPPHTFDDNSDESDSDVEDSADEDDDAISRFDPEDLAELKGLFSHNPFGWDRDPKAKFLPLVDLWLELEEHLTAAEIPSPVEFYKEQAAITSIMIDSLRRRSVQTPLQAPRALPSFSAALSIEESRVEENDDKYFVPEATAKHPPVSQKHPLSERFGPRRVFHGLSILLMPLQARRKPSQAS</sequence>
<dbReference type="Proteomes" id="UP000256964">
    <property type="component" value="Unassembled WGS sequence"/>
</dbReference>
<accession>A0A371D826</accession>
<organism evidence="2 3">
    <name type="scientific">Lentinus brumalis</name>
    <dbReference type="NCBI Taxonomy" id="2498619"/>
    <lineage>
        <taxon>Eukaryota</taxon>
        <taxon>Fungi</taxon>
        <taxon>Dikarya</taxon>
        <taxon>Basidiomycota</taxon>
        <taxon>Agaricomycotina</taxon>
        <taxon>Agaricomycetes</taxon>
        <taxon>Polyporales</taxon>
        <taxon>Polyporaceae</taxon>
        <taxon>Lentinus</taxon>
    </lineage>
</organism>
<proteinExistence type="predicted"/>
<protein>
    <submittedName>
        <fullName evidence="2">Uncharacterized protein</fullName>
    </submittedName>
</protein>
<feature type="compositionally biased region" description="Acidic residues" evidence="1">
    <location>
        <begin position="200"/>
        <end position="218"/>
    </location>
</feature>
<evidence type="ECO:0000313" key="3">
    <source>
        <dbReference type="Proteomes" id="UP000256964"/>
    </source>
</evidence>
<keyword evidence="3" id="KW-1185">Reference proteome</keyword>
<evidence type="ECO:0000313" key="2">
    <source>
        <dbReference type="EMBL" id="RDX48695.1"/>
    </source>
</evidence>
<name>A0A371D826_9APHY</name>
<reference evidence="2 3" key="1">
    <citation type="journal article" date="2018" name="Biotechnol. Biofuels">
        <title>Integrative visual omics of the white-rot fungus Polyporus brumalis exposes the biotechnological potential of its oxidative enzymes for delignifying raw plant biomass.</title>
        <authorList>
            <person name="Miyauchi S."/>
            <person name="Rancon A."/>
            <person name="Drula E."/>
            <person name="Hage H."/>
            <person name="Chaduli D."/>
            <person name="Favel A."/>
            <person name="Grisel S."/>
            <person name="Henrissat B."/>
            <person name="Herpoel-Gimbert I."/>
            <person name="Ruiz-Duenas F.J."/>
            <person name="Chevret D."/>
            <person name="Hainaut M."/>
            <person name="Lin J."/>
            <person name="Wang M."/>
            <person name="Pangilinan J."/>
            <person name="Lipzen A."/>
            <person name="Lesage-Meessen L."/>
            <person name="Navarro D."/>
            <person name="Riley R."/>
            <person name="Grigoriev I.V."/>
            <person name="Zhou S."/>
            <person name="Raouche S."/>
            <person name="Rosso M.N."/>
        </authorList>
    </citation>
    <scope>NUCLEOTIDE SEQUENCE [LARGE SCALE GENOMIC DNA]</scope>
    <source>
        <strain evidence="2 3">BRFM 1820</strain>
    </source>
</reference>
<feature type="region of interest" description="Disordered" evidence="1">
    <location>
        <begin position="193"/>
        <end position="220"/>
    </location>
</feature>
<dbReference type="OrthoDB" id="2753716at2759"/>
<dbReference type="STRING" id="139420.A0A371D826"/>
<gene>
    <name evidence="2" type="ORF">OH76DRAFT_1483774</name>
</gene>
<dbReference type="AlphaFoldDB" id="A0A371D826"/>
<dbReference type="EMBL" id="KZ857410">
    <property type="protein sequence ID" value="RDX48695.1"/>
    <property type="molecule type" value="Genomic_DNA"/>
</dbReference>
<evidence type="ECO:0000256" key="1">
    <source>
        <dbReference type="SAM" id="MobiDB-lite"/>
    </source>
</evidence>